<evidence type="ECO:0000313" key="2">
    <source>
        <dbReference type="Proteomes" id="UP000075683"/>
    </source>
</evidence>
<evidence type="ECO:0000313" key="1">
    <source>
        <dbReference type="EMBL" id="KYD20921.1"/>
    </source>
</evidence>
<dbReference type="Proteomes" id="UP000075683">
    <property type="component" value="Unassembled WGS sequence"/>
</dbReference>
<dbReference type="STRING" id="301148.B4135_1748"/>
<organism evidence="1 2">
    <name type="scientific">Caldibacillus debilis</name>
    <dbReference type="NCBI Taxonomy" id="301148"/>
    <lineage>
        <taxon>Bacteria</taxon>
        <taxon>Bacillati</taxon>
        <taxon>Bacillota</taxon>
        <taxon>Bacilli</taxon>
        <taxon>Bacillales</taxon>
        <taxon>Bacillaceae</taxon>
        <taxon>Caldibacillus</taxon>
    </lineage>
</organism>
<accession>A0A150M951</accession>
<name>A0A150M951_9BACI</name>
<gene>
    <name evidence="1" type="ORF">B4135_1748</name>
</gene>
<protein>
    <submittedName>
        <fullName evidence="1">Uncharacterized protein</fullName>
    </submittedName>
</protein>
<dbReference type="EMBL" id="LQYT01000026">
    <property type="protein sequence ID" value="KYD20921.1"/>
    <property type="molecule type" value="Genomic_DNA"/>
</dbReference>
<dbReference type="AlphaFoldDB" id="A0A150M951"/>
<reference evidence="1 2" key="1">
    <citation type="submission" date="2016-01" db="EMBL/GenBank/DDBJ databases">
        <title>Draft Genome Sequences of Seven Thermophilic Sporeformers Isolated from Foods.</title>
        <authorList>
            <person name="Berendsen E.M."/>
            <person name="Wells-Bennik M.H."/>
            <person name="Krawcyk A.O."/>
            <person name="De Jong A."/>
            <person name="Holsappel S."/>
            <person name="Eijlander R.T."/>
            <person name="Kuipers O.P."/>
        </authorList>
    </citation>
    <scope>NUCLEOTIDE SEQUENCE [LARGE SCALE GENOMIC DNA]</scope>
    <source>
        <strain evidence="1 2">B4135</strain>
    </source>
</reference>
<sequence>MNSKGYFTIKKKGYTLTVYTKDKAGNKAKTDILKSDKQTPAFLYKWNEKSPAPMDADMLPIR</sequence>
<proteinExistence type="predicted"/>
<comment type="caution">
    <text evidence="1">The sequence shown here is derived from an EMBL/GenBank/DDBJ whole genome shotgun (WGS) entry which is preliminary data.</text>
</comment>